<protein>
    <submittedName>
        <fullName evidence="2">Uncharacterized protein</fullName>
    </submittedName>
</protein>
<name>A0A251VI78_HELAN</name>
<accession>A0A251VI78</accession>
<dbReference type="PANTHER" id="PTHR46635">
    <property type="entry name" value="GLYCOSYL TRANSFERASE FAMILY 1 PROTEIN"/>
    <property type="match status" value="1"/>
</dbReference>
<dbReference type="Proteomes" id="UP000215914">
    <property type="component" value="Chromosome 2"/>
</dbReference>
<reference evidence="2" key="2">
    <citation type="submission" date="2017-02" db="EMBL/GenBank/DDBJ databases">
        <title>Sunflower complete genome.</title>
        <authorList>
            <person name="Langlade N."/>
            <person name="Munos S."/>
        </authorList>
    </citation>
    <scope>NUCLEOTIDE SEQUENCE [LARGE SCALE GENOMIC DNA]</scope>
    <source>
        <tissue evidence="2">Leaves</tissue>
    </source>
</reference>
<keyword evidence="3" id="KW-1185">Reference proteome</keyword>
<reference evidence="1 3" key="1">
    <citation type="journal article" date="2017" name="Nature">
        <title>The sunflower genome provides insights into oil metabolism, flowering and Asterid evolution.</title>
        <authorList>
            <person name="Badouin H."/>
            <person name="Gouzy J."/>
            <person name="Grassa C.J."/>
            <person name="Murat F."/>
            <person name="Staton S.E."/>
            <person name="Cottret L."/>
            <person name="Lelandais-Briere C."/>
            <person name="Owens G.L."/>
            <person name="Carrere S."/>
            <person name="Mayjonade B."/>
            <person name="Legrand L."/>
            <person name="Gill N."/>
            <person name="Kane N.C."/>
            <person name="Bowers J.E."/>
            <person name="Hubner S."/>
            <person name="Bellec A."/>
            <person name="Berard A."/>
            <person name="Berges H."/>
            <person name="Blanchet N."/>
            <person name="Boniface M.C."/>
            <person name="Brunel D."/>
            <person name="Catrice O."/>
            <person name="Chaidir N."/>
            <person name="Claudel C."/>
            <person name="Donnadieu C."/>
            <person name="Faraut T."/>
            <person name="Fievet G."/>
            <person name="Helmstetter N."/>
            <person name="King M."/>
            <person name="Knapp S.J."/>
            <person name="Lai Z."/>
            <person name="Le Paslier M.C."/>
            <person name="Lippi Y."/>
            <person name="Lorenzon L."/>
            <person name="Mandel J.R."/>
            <person name="Marage G."/>
            <person name="Marchand G."/>
            <person name="Marquand E."/>
            <person name="Bret-Mestries E."/>
            <person name="Morien E."/>
            <person name="Nambeesan S."/>
            <person name="Nguyen T."/>
            <person name="Pegot-Espagnet P."/>
            <person name="Pouilly N."/>
            <person name="Raftis F."/>
            <person name="Sallet E."/>
            <person name="Schiex T."/>
            <person name="Thomas J."/>
            <person name="Vandecasteele C."/>
            <person name="Vares D."/>
            <person name="Vear F."/>
            <person name="Vautrin S."/>
            <person name="Crespi M."/>
            <person name="Mangin B."/>
            <person name="Burke J.M."/>
            <person name="Salse J."/>
            <person name="Munos S."/>
            <person name="Vincourt P."/>
            <person name="Rieseberg L.H."/>
            <person name="Langlade N.B."/>
        </authorList>
    </citation>
    <scope>NUCLEOTIDE SEQUENCE [LARGE SCALE GENOMIC DNA]</scope>
    <source>
        <strain evidence="3">cv. SF193</strain>
        <tissue evidence="1">Leaves</tissue>
    </source>
</reference>
<evidence type="ECO:0000313" key="2">
    <source>
        <dbReference type="EMBL" id="OTG34989.1"/>
    </source>
</evidence>
<dbReference type="EMBL" id="MNCJ02000317">
    <property type="protein sequence ID" value="KAF5819434.1"/>
    <property type="molecule type" value="Genomic_DNA"/>
</dbReference>
<dbReference type="AlphaFoldDB" id="A0A251VI78"/>
<evidence type="ECO:0000313" key="1">
    <source>
        <dbReference type="EMBL" id="KAF5819434.1"/>
    </source>
</evidence>
<gene>
    <name evidence="2" type="ORF">HannXRQ_Chr02g0051931</name>
    <name evidence="1" type="ORF">HanXRQr2_Chr02g0077551</name>
</gene>
<dbReference type="EMBL" id="CM007891">
    <property type="protein sequence ID" value="OTG34989.1"/>
    <property type="molecule type" value="Genomic_DNA"/>
</dbReference>
<sequence length="111" mass="12583">MLKMKWFGICRVVTGLHLVEVLRLTWLLLIRASYDGVLMNSLAAKDVVSCLLQEPFYSVPLIWTIHEKSLATRAARYVSNGQAELIDDWKAIFNRATVVVFPNYALPVCIS</sequence>
<organism evidence="2 3">
    <name type="scientific">Helianthus annuus</name>
    <name type="common">Common sunflower</name>
    <dbReference type="NCBI Taxonomy" id="4232"/>
    <lineage>
        <taxon>Eukaryota</taxon>
        <taxon>Viridiplantae</taxon>
        <taxon>Streptophyta</taxon>
        <taxon>Embryophyta</taxon>
        <taxon>Tracheophyta</taxon>
        <taxon>Spermatophyta</taxon>
        <taxon>Magnoliopsida</taxon>
        <taxon>eudicotyledons</taxon>
        <taxon>Gunneridae</taxon>
        <taxon>Pentapetalae</taxon>
        <taxon>asterids</taxon>
        <taxon>campanulids</taxon>
        <taxon>Asterales</taxon>
        <taxon>Asteraceae</taxon>
        <taxon>Asteroideae</taxon>
        <taxon>Heliantheae alliance</taxon>
        <taxon>Heliantheae</taxon>
        <taxon>Helianthus</taxon>
    </lineage>
</organism>
<evidence type="ECO:0000313" key="3">
    <source>
        <dbReference type="Proteomes" id="UP000215914"/>
    </source>
</evidence>
<reference evidence="1" key="3">
    <citation type="submission" date="2020-06" db="EMBL/GenBank/DDBJ databases">
        <title>Helianthus annuus Genome sequencing and assembly Release 2.</title>
        <authorList>
            <person name="Gouzy J."/>
            <person name="Langlade N."/>
            <person name="Munos S."/>
        </authorList>
    </citation>
    <scope>NUCLEOTIDE SEQUENCE</scope>
    <source>
        <tissue evidence="1">Leaves</tissue>
    </source>
</reference>
<dbReference type="PANTHER" id="PTHR46635:SF5">
    <property type="entry name" value="GLYCOSYL TRANSFERASE, FAMILY 1"/>
    <property type="match status" value="1"/>
</dbReference>
<dbReference type="Gramene" id="mRNA:HanXRQr2_Chr02g0077551">
    <property type="protein sequence ID" value="mRNA:HanXRQr2_Chr02g0077551"/>
    <property type="gene ID" value="HanXRQr2_Chr02g0077551"/>
</dbReference>
<dbReference type="InParanoid" id="A0A251VI78"/>
<proteinExistence type="predicted"/>